<accession>A0A4P7N4D9</accession>
<evidence type="ECO:0000256" key="1">
    <source>
        <dbReference type="SAM" id="SignalP"/>
    </source>
</evidence>
<dbReference type="EMBL" id="CP034204">
    <property type="protein sequence ID" value="QBZ54814.1"/>
    <property type="molecule type" value="Genomic_DNA"/>
</dbReference>
<feature type="signal peptide" evidence="1">
    <location>
        <begin position="1"/>
        <end position="24"/>
    </location>
</feature>
<sequence>MSRLHSSRLLLLAKVLLFALIVFSCNVLSPSQTGNMQATAECQSLSSCSIHRRTQRIYTRW</sequence>
<gene>
    <name evidence="2" type="ORF">PoMZ_10524</name>
</gene>
<keyword evidence="1" id="KW-0732">Signal</keyword>
<dbReference type="Proteomes" id="UP000294847">
    <property type="component" value="Chromosome 1"/>
</dbReference>
<name>A0A4P7N4D9_PYROR</name>
<feature type="chain" id="PRO_5020902303" evidence="1">
    <location>
        <begin position="25"/>
        <end position="61"/>
    </location>
</feature>
<evidence type="ECO:0000313" key="2">
    <source>
        <dbReference type="EMBL" id="QBZ54814.1"/>
    </source>
</evidence>
<proteinExistence type="predicted"/>
<organism evidence="2 3">
    <name type="scientific">Pyricularia oryzae</name>
    <name type="common">Rice blast fungus</name>
    <name type="synonym">Magnaporthe oryzae</name>
    <dbReference type="NCBI Taxonomy" id="318829"/>
    <lineage>
        <taxon>Eukaryota</taxon>
        <taxon>Fungi</taxon>
        <taxon>Dikarya</taxon>
        <taxon>Ascomycota</taxon>
        <taxon>Pezizomycotina</taxon>
        <taxon>Sordariomycetes</taxon>
        <taxon>Sordariomycetidae</taxon>
        <taxon>Magnaporthales</taxon>
        <taxon>Pyriculariaceae</taxon>
        <taxon>Pyricularia</taxon>
    </lineage>
</organism>
<dbReference type="PROSITE" id="PS51257">
    <property type="entry name" value="PROKAR_LIPOPROTEIN"/>
    <property type="match status" value="1"/>
</dbReference>
<evidence type="ECO:0000313" key="3">
    <source>
        <dbReference type="Proteomes" id="UP000294847"/>
    </source>
</evidence>
<protein>
    <submittedName>
        <fullName evidence="2">Uncharacterized protein</fullName>
    </submittedName>
</protein>
<reference evidence="2 3" key="1">
    <citation type="journal article" date="2019" name="Mol. Biol. Evol.">
        <title>Blast fungal genomes show frequent chromosomal changes, gene gains and losses, and effector gene turnover.</title>
        <authorList>
            <person name="Gomez Luciano L.B."/>
            <person name="Jason Tsai I."/>
            <person name="Chuma I."/>
            <person name="Tosa Y."/>
            <person name="Chen Y.H."/>
            <person name="Li J.Y."/>
            <person name="Li M.Y."/>
            <person name="Jade Lu M.Y."/>
            <person name="Nakayashiki H."/>
            <person name="Li W.H."/>
        </authorList>
    </citation>
    <scope>NUCLEOTIDE SEQUENCE [LARGE SCALE GENOMIC DNA]</scope>
    <source>
        <strain evidence="2">MZ5-1-6</strain>
    </source>
</reference>
<dbReference type="AlphaFoldDB" id="A0A4P7N4D9"/>